<dbReference type="RefSeq" id="WP_052275058.1">
    <property type="nucleotide sequence ID" value="NZ_CP014327.1"/>
</dbReference>
<evidence type="ECO:0000256" key="1">
    <source>
        <dbReference type="ARBA" id="ARBA00022576"/>
    </source>
</evidence>
<dbReference type="InterPro" id="IPR035490">
    <property type="entry name" value="GlmS/FrlB_SIS"/>
</dbReference>
<dbReference type="GO" id="GO:0008483">
    <property type="term" value="F:transaminase activity"/>
    <property type="evidence" value="ECO:0007669"/>
    <property type="project" value="UniProtKB-KW"/>
</dbReference>
<dbReference type="Proteomes" id="UP000070371">
    <property type="component" value="Chromosome"/>
</dbReference>
<dbReference type="InterPro" id="IPR001347">
    <property type="entry name" value="SIS_dom"/>
</dbReference>
<dbReference type="Gene3D" id="3.40.50.10490">
    <property type="entry name" value="Glucose-6-phosphate isomerase like protein, domain 1"/>
    <property type="match status" value="2"/>
</dbReference>
<feature type="domain" description="SIS" evidence="3">
    <location>
        <begin position="34"/>
        <end position="176"/>
    </location>
</feature>
<dbReference type="InterPro" id="IPR046348">
    <property type="entry name" value="SIS_dom_sf"/>
</dbReference>
<proteinExistence type="predicted"/>
<gene>
    <name evidence="4" type="ORF">RC74_12980</name>
</gene>
<dbReference type="Pfam" id="PF01380">
    <property type="entry name" value="SIS"/>
    <property type="match status" value="2"/>
</dbReference>
<dbReference type="InterPro" id="IPR035466">
    <property type="entry name" value="GlmS/AgaS_SIS"/>
</dbReference>
<keyword evidence="1" id="KW-0808">Transferase</keyword>
<dbReference type="PANTHER" id="PTHR10937:SF8">
    <property type="entry name" value="AMINOTRANSFERASE-RELATED"/>
    <property type="match status" value="1"/>
</dbReference>
<keyword evidence="2" id="KW-0677">Repeat</keyword>
<evidence type="ECO:0000313" key="5">
    <source>
        <dbReference type="Proteomes" id="UP000070371"/>
    </source>
</evidence>
<accession>A0A126V289</accession>
<keyword evidence="5" id="KW-1185">Reference proteome</keyword>
<name>A0A126V289_9RHOB</name>
<feature type="domain" description="SIS" evidence="3">
    <location>
        <begin position="198"/>
        <end position="329"/>
    </location>
</feature>
<evidence type="ECO:0000256" key="2">
    <source>
        <dbReference type="ARBA" id="ARBA00022737"/>
    </source>
</evidence>
<dbReference type="CDD" id="cd05008">
    <property type="entry name" value="SIS_GlmS_GlmD_1"/>
    <property type="match status" value="1"/>
</dbReference>
<dbReference type="CDD" id="cd05009">
    <property type="entry name" value="SIS_GlmS_GlmD_2"/>
    <property type="match status" value="1"/>
</dbReference>
<sequence length="344" mass="35920">MNKPIETIMAGEIREIPDVIARQINEGLAGYMEAGRKAAASNPVGFVTCARGTSDHAATFFKYVMEIQTGLPVASIGPSVASIYETPLKLDNFICLSISQSGGSPDLVALQEAAKKGGASTLAILNEVNSPLGHGTQTVLPVFAGPEKAVAATKSFVSSLFAILGFVAGFTQDKDLEKALLGLPDVLRAALTCDWSKAELALARAGSVFTVGRGPGLAVAAEAALKLKETCRIHAEVFSSAEVLHGPVVLADRKFAALLFDPEDRSRSSVEAAAKAMREKGAAAFSISPSVGLKMNLPVPVVTNPLVLPLIQITAFYSFVEVLAQNLGENADAPVGLNKVTVTM</sequence>
<dbReference type="GO" id="GO:0097367">
    <property type="term" value="F:carbohydrate derivative binding"/>
    <property type="evidence" value="ECO:0007669"/>
    <property type="project" value="InterPro"/>
</dbReference>
<evidence type="ECO:0000313" key="4">
    <source>
        <dbReference type="EMBL" id="AML52065.1"/>
    </source>
</evidence>
<reference evidence="4 5" key="1">
    <citation type="submission" date="2016-02" db="EMBL/GenBank/DDBJ databases">
        <title>Complete genome sequence of Halocynthiibacter arcticus PAMC 20958t from arctic marine sediment.</title>
        <authorList>
            <person name="Lee Y.M."/>
            <person name="Baek K."/>
            <person name="Lee H.K."/>
            <person name="Shin S.C."/>
        </authorList>
    </citation>
    <scope>NUCLEOTIDE SEQUENCE [LARGE SCALE GENOMIC DNA]</scope>
    <source>
        <strain evidence="4">PAMC 20958</strain>
    </source>
</reference>
<dbReference type="KEGG" id="hat:RC74_12980"/>
<protein>
    <recommendedName>
        <fullName evidence="3">SIS domain-containing protein</fullName>
    </recommendedName>
</protein>
<keyword evidence="1" id="KW-0032">Aminotransferase</keyword>
<dbReference type="GO" id="GO:1901135">
    <property type="term" value="P:carbohydrate derivative metabolic process"/>
    <property type="evidence" value="ECO:0007669"/>
    <property type="project" value="InterPro"/>
</dbReference>
<dbReference type="STRING" id="1579316.RC74_12980"/>
<dbReference type="PANTHER" id="PTHR10937">
    <property type="entry name" value="GLUCOSAMINE--FRUCTOSE-6-PHOSPHATE AMINOTRANSFERASE, ISOMERIZING"/>
    <property type="match status" value="1"/>
</dbReference>
<organism evidence="4 5">
    <name type="scientific">Falsihalocynthiibacter arcticus</name>
    <dbReference type="NCBI Taxonomy" id="1579316"/>
    <lineage>
        <taxon>Bacteria</taxon>
        <taxon>Pseudomonadati</taxon>
        <taxon>Pseudomonadota</taxon>
        <taxon>Alphaproteobacteria</taxon>
        <taxon>Rhodobacterales</taxon>
        <taxon>Roseobacteraceae</taxon>
        <taxon>Falsihalocynthiibacter</taxon>
    </lineage>
</organism>
<dbReference type="EMBL" id="CP014327">
    <property type="protein sequence ID" value="AML52065.1"/>
    <property type="molecule type" value="Genomic_DNA"/>
</dbReference>
<dbReference type="AlphaFoldDB" id="A0A126V289"/>
<evidence type="ECO:0000259" key="3">
    <source>
        <dbReference type="PROSITE" id="PS51464"/>
    </source>
</evidence>
<dbReference type="PROSITE" id="PS51464">
    <property type="entry name" value="SIS"/>
    <property type="match status" value="2"/>
</dbReference>
<dbReference type="SUPFAM" id="SSF53697">
    <property type="entry name" value="SIS domain"/>
    <property type="match status" value="1"/>
</dbReference>